<dbReference type="EMBL" id="JADEXF010000541">
    <property type="protein sequence ID" value="MBE9106464.1"/>
    <property type="molecule type" value="Genomic_DNA"/>
</dbReference>
<feature type="non-terminal residue" evidence="1">
    <location>
        <position position="110"/>
    </location>
</feature>
<comment type="caution">
    <text evidence="1">The sequence shown here is derived from an EMBL/GenBank/DDBJ whole genome shotgun (WGS) entry which is preliminary data.</text>
</comment>
<dbReference type="Proteomes" id="UP000647836">
    <property type="component" value="Unassembled WGS sequence"/>
</dbReference>
<reference evidence="1 2" key="1">
    <citation type="submission" date="2020-10" db="EMBL/GenBank/DDBJ databases">
        <authorList>
            <person name="Castelo-Branco R."/>
            <person name="Eusebio N."/>
            <person name="Adriana R."/>
            <person name="Vieira A."/>
            <person name="Brugerolle De Fraissinette N."/>
            <person name="Rezende De Castro R."/>
            <person name="Schneider M.P."/>
            <person name="Vasconcelos V."/>
            <person name="Leao P.N."/>
        </authorList>
    </citation>
    <scope>NUCLEOTIDE SEQUENCE [LARGE SCALE GENOMIC DNA]</scope>
    <source>
        <strain evidence="1 2">LEGE 07299</strain>
    </source>
</reference>
<keyword evidence="2" id="KW-1185">Reference proteome</keyword>
<organism evidence="1 2">
    <name type="scientific">Nostoc cf. edaphicum LEGE 07299</name>
    <dbReference type="NCBI Taxonomy" id="2777974"/>
    <lineage>
        <taxon>Bacteria</taxon>
        <taxon>Bacillati</taxon>
        <taxon>Cyanobacteriota</taxon>
        <taxon>Cyanophyceae</taxon>
        <taxon>Nostocales</taxon>
        <taxon>Nostocaceae</taxon>
        <taxon>Nostoc</taxon>
    </lineage>
</organism>
<sequence>MTKNQISLVELIQLIAQYRNNIIVNIKHLQEDYQRAGVKRIRGIRNENGELLQPWLTTEYIDNAEYVDMGEFKFSRNTATINMLVKRRVKLAKFEDQTPIIEVAGLLVND</sequence>
<proteinExistence type="predicted"/>
<evidence type="ECO:0000313" key="1">
    <source>
        <dbReference type="EMBL" id="MBE9106464.1"/>
    </source>
</evidence>
<accession>A0ABR9U1D7</accession>
<gene>
    <name evidence="1" type="ORF">IQ229_16470</name>
</gene>
<name>A0ABR9U1D7_9NOSO</name>
<evidence type="ECO:0000313" key="2">
    <source>
        <dbReference type="Proteomes" id="UP000647836"/>
    </source>
</evidence>
<protein>
    <submittedName>
        <fullName evidence="1">Uncharacterized protein</fullName>
    </submittedName>
</protein>